<comment type="subcellular location">
    <subcellularLocation>
        <location evidence="1">Cell membrane</location>
        <topology evidence="1">Multi-pass membrane protein</topology>
    </subcellularLocation>
</comment>
<dbReference type="RefSeq" id="WP_146950724.1">
    <property type="nucleotide sequence ID" value="NZ_VOQF01000023.1"/>
</dbReference>
<evidence type="ECO:0000256" key="5">
    <source>
        <dbReference type="ARBA" id="ARBA00022692"/>
    </source>
</evidence>
<feature type="transmembrane region" description="Helical" evidence="8">
    <location>
        <begin position="212"/>
        <end position="237"/>
    </location>
</feature>
<dbReference type="AlphaFoldDB" id="A0A5C6VBL9"/>
<keyword evidence="4" id="KW-1003">Cell membrane</keyword>
<accession>A0A5C6VBL9</accession>
<dbReference type="EMBL" id="VOQF01000023">
    <property type="protein sequence ID" value="TXC81856.1"/>
    <property type="molecule type" value="Genomic_DNA"/>
</dbReference>
<evidence type="ECO:0000256" key="3">
    <source>
        <dbReference type="ARBA" id="ARBA00022448"/>
    </source>
</evidence>
<keyword evidence="10" id="KW-1185">Reference proteome</keyword>
<keyword evidence="5 8" id="KW-0812">Transmembrane</keyword>
<evidence type="ECO:0000256" key="8">
    <source>
        <dbReference type="SAM" id="Phobius"/>
    </source>
</evidence>
<feature type="transmembrane region" description="Helical" evidence="8">
    <location>
        <begin position="67"/>
        <end position="90"/>
    </location>
</feature>
<keyword evidence="7 8" id="KW-0472">Membrane</keyword>
<organism evidence="9 10">
    <name type="scientific">Metabacillus litoralis</name>
    <dbReference type="NCBI Taxonomy" id="152268"/>
    <lineage>
        <taxon>Bacteria</taxon>
        <taxon>Bacillati</taxon>
        <taxon>Bacillota</taxon>
        <taxon>Bacilli</taxon>
        <taxon>Bacillales</taxon>
        <taxon>Bacillaceae</taxon>
        <taxon>Metabacillus</taxon>
    </lineage>
</organism>
<reference evidence="9 10" key="1">
    <citation type="journal article" date="2005" name="Int. J. Syst. Evol. Microbiol.">
        <title>Bacillus litoralis sp. nov., isolated from a tidal flat of the Yellow Sea in Korea.</title>
        <authorList>
            <person name="Yoon J.H."/>
            <person name="Oh T.K."/>
        </authorList>
    </citation>
    <scope>NUCLEOTIDE SEQUENCE [LARGE SCALE GENOMIC DNA]</scope>
    <source>
        <strain evidence="9 10">SW-211</strain>
    </source>
</reference>
<dbReference type="PANTHER" id="PTHR21716">
    <property type="entry name" value="TRANSMEMBRANE PROTEIN"/>
    <property type="match status" value="1"/>
</dbReference>
<gene>
    <name evidence="9" type="ORF">FS935_21705</name>
</gene>
<proteinExistence type="inferred from homology"/>
<keyword evidence="6 8" id="KW-1133">Transmembrane helix</keyword>
<feature type="transmembrane region" description="Helical" evidence="8">
    <location>
        <begin position="7"/>
        <end position="27"/>
    </location>
</feature>
<protein>
    <submittedName>
        <fullName evidence="9">AI-2E family transporter</fullName>
    </submittedName>
</protein>
<feature type="transmembrane region" description="Helical" evidence="8">
    <location>
        <begin position="312"/>
        <end position="339"/>
    </location>
</feature>
<evidence type="ECO:0000256" key="1">
    <source>
        <dbReference type="ARBA" id="ARBA00004651"/>
    </source>
</evidence>
<evidence type="ECO:0000256" key="7">
    <source>
        <dbReference type="ARBA" id="ARBA00023136"/>
    </source>
</evidence>
<feature type="transmembrane region" description="Helical" evidence="8">
    <location>
        <begin position="33"/>
        <end position="55"/>
    </location>
</feature>
<dbReference type="InterPro" id="IPR002549">
    <property type="entry name" value="AI-2E-like"/>
</dbReference>
<evidence type="ECO:0000256" key="6">
    <source>
        <dbReference type="ARBA" id="ARBA00022989"/>
    </source>
</evidence>
<dbReference type="GO" id="GO:0055085">
    <property type="term" value="P:transmembrane transport"/>
    <property type="evidence" value="ECO:0007669"/>
    <property type="project" value="TreeGrafter"/>
</dbReference>
<feature type="transmembrane region" description="Helical" evidence="8">
    <location>
        <begin position="243"/>
        <end position="265"/>
    </location>
</feature>
<evidence type="ECO:0000313" key="10">
    <source>
        <dbReference type="Proteomes" id="UP000321363"/>
    </source>
</evidence>
<dbReference type="PANTHER" id="PTHR21716:SF53">
    <property type="entry name" value="PERMEASE PERM-RELATED"/>
    <property type="match status" value="1"/>
</dbReference>
<dbReference type="Pfam" id="PF01594">
    <property type="entry name" value="AI-2E_transport"/>
    <property type="match status" value="1"/>
</dbReference>
<feature type="transmembrane region" description="Helical" evidence="8">
    <location>
        <begin position="154"/>
        <end position="179"/>
    </location>
</feature>
<evidence type="ECO:0000313" key="9">
    <source>
        <dbReference type="EMBL" id="TXC81856.1"/>
    </source>
</evidence>
<dbReference type="Proteomes" id="UP000321363">
    <property type="component" value="Unassembled WGS sequence"/>
</dbReference>
<feature type="transmembrane region" description="Helical" evidence="8">
    <location>
        <begin position="272"/>
        <end position="292"/>
    </location>
</feature>
<dbReference type="GO" id="GO:0005886">
    <property type="term" value="C:plasma membrane"/>
    <property type="evidence" value="ECO:0007669"/>
    <property type="project" value="UniProtKB-SubCell"/>
</dbReference>
<name>A0A5C6VBL9_9BACI</name>
<comment type="similarity">
    <text evidence="2">Belongs to the autoinducer-2 exporter (AI-2E) (TC 2.A.86) family.</text>
</comment>
<comment type="caution">
    <text evidence="9">The sequence shown here is derived from an EMBL/GenBank/DDBJ whole genome shotgun (WGS) entry which is preliminary data.</text>
</comment>
<evidence type="ECO:0000256" key="2">
    <source>
        <dbReference type="ARBA" id="ARBA00009773"/>
    </source>
</evidence>
<keyword evidence="3" id="KW-0813">Transport</keyword>
<dbReference type="OrthoDB" id="9793390at2"/>
<evidence type="ECO:0000256" key="4">
    <source>
        <dbReference type="ARBA" id="ARBA00022475"/>
    </source>
</evidence>
<sequence length="355" mass="39618">MWIKHSFFKYVTATILVLIVLLLLGRLDYLVQPVMTLIETLFLPILIAGFLYYLIRPIVVFVSKARYINRTVSIFLVFGLIIGGISGLVYSMGDVVQSQFNELKSEVPSKFEESVGKTEAFINENNLPFSITKNVRETAFSYIADLGENLSDHIFGILSAIANFATVLIIVPFILFYLLKDDDRFSPYLLKFIPEDHEKEGKRILSDIHTTLSTYIVGQMIVASVNGVLMYIGYLIIGLDYALVLALFVVITAIVPILGPLLGVLPALFVGLMYDPFMLVKIGVVLLIVQQLEGNLVSPLVIGNRLKLHPLTVILLLLAAGSMYGFIGILIVIPVYSVLKVTINNAIRFYKLRYS</sequence>